<gene>
    <name evidence="1" type="ORF">ACFP56_14790</name>
</gene>
<evidence type="ECO:0008006" key="3">
    <source>
        <dbReference type="Google" id="ProtNLM"/>
    </source>
</evidence>
<dbReference type="PROSITE" id="PS51257">
    <property type="entry name" value="PROKAR_LIPOPROTEIN"/>
    <property type="match status" value="1"/>
</dbReference>
<accession>A0ABW1V560</accession>
<protein>
    <recommendedName>
        <fullName evidence="3">DUF4825 domain-containing protein</fullName>
    </recommendedName>
</protein>
<keyword evidence="2" id="KW-1185">Reference proteome</keyword>
<evidence type="ECO:0000313" key="1">
    <source>
        <dbReference type="EMBL" id="MFC6333892.1"/>
    </source>
</evidence>
<organism evidence="1 2">
    <name type="scientific">Paenibacillus septentrionalis</name>
    <dbReference type="NCBI Taxonomy" id="429342"/>
    <lineage>
        <taxon>Bacteria</taxon>
        <taxon>Bacillati</taxon>
        <taxon>Bacillota</taxon>
        <taxon>Bacilli</taxon>
        <taxon>Bacillales</taxon>
        <taxon>Paenibacillaceae</taxon>
        <taxon>Paenibacillus</taxon>
    </lineage>
</organism>
<dbReference type="Proteomes" id="UP001596233">
    <property type="component" value="Unassembled WGS sequence"/>
</dbReference>
<evidence type="ECO:0000313" key="2">
    <source>
        <dbReference type="Proteomes" id="UP001596233"/>
    </source>
</evidence>
<dbReference type="EMBL" id="JBHSTE010000004">
    <property type="protein sequence ID" value="MFC6333892.1"/>
    <property type="molecule type" value="Genomic_DNA"/>
</dbReference>
<dbReference type="RefSeq" id="WP_379235815.1">
    <property type="nucleotide sequence ID" value="NZ_JBHSTE010000004.1"/>
</dbReference>
<proteinExistence type="predicted"/>
<name>A0ABW1V560_9BACL</name>
<comment type="caution">
    <text evidence="1">The sequence shown here is derived from an EMBL/GenBank/DDBJ whole genome shotgun (WGS) entry which is preliminary data.</text>
</comment>
<sequence>MKRIKLISLLMIVLLAVATGCGTAAKREMERYSFPAPTSDYGHIKNKQAEPSPVRALNADQSPKEHQEGSVFYSYTLSDAVNEIDGVADARVFVADEIAYVAVVLDNTGRGMLKSMPSGQRDSSVFNEKVTAPMSIHNNPFISYLTVNDTSQLSDLFVGRVHETVMAHDGSIHSVHLSANKEFMYYMDEFAQVVWGGASLDPYMKQFNILINHQFFNGQVMPTSLKYYRNR</sequence>
<reference evidence="2" key="1">
    <citation type="journal article" date="2019" name="Int. J. Syst. Evol. Microbiol.">
        <title>The Global Catalogue of Microorganisms (GCM) 10K type strain sequencing project: providing services to taxonomists for standard genome sequencing and annotation.</title>
        <authorList>
            <consortium name="The Broad Institute Genomics Platform"/>
            <consortium name="The Broad Institute Genome Sequencing Center for Infectious Disease"/>
            <person name="Wu L."/>
            <person name="Ma J."/>
        </authorList>
    </citation>
    <scope>NUCLEOTIDE SEQUENCE [LARGE SCALE GENOMIC DNA]</scope>
    <source>
        <strain evidence="2">PCU 280</strain>
    </source>
</reference>